<reference evidence="2 3" key="1">
    <citation type="journal article" date="2014" name="Agronomy (Basel)">
        <title>A Draft Genome Sequence for Ensete ventricosum, the Drought-Tolerant Tree Against Hunger.</title>
        <authorList>
            <person name="Harrison J."/>
            <person name="Moore K.A."/>
            <person name="Paszkiewicz K."/>
            <person name="Jones T."/>
            <person name="Grant M."/>
            <person name="Ambacheew D."/>
            <person name="Muzemil S."/>
            <person name="Studholme D.J."/>
        </authorList>
    </citation>
    <scope>NUCLEOTIDE SEQUENCE [LARGE SCALE GENOMIC DNA]</scope>
</reference>
<evidence type="ECO:0000313" key="2">
    <source>
        <dbReference type="EMBL" id="RRT69961.1"/>
    </source>
</evidence>
<dbReference type="Proteomes" id="UP000287651">
    <property type="component" value="Unassembled WGS sequence"/>
</dbReference>
<dbReference type="AlphaFoldDB" id="A0A427A1A3"/>
<name>A0A427A1A3_ENSVE</name>
<accession>A0A427A1A3</accession>
<feature type="compositionally biased region" description="Basic and acidic residues" evidence="1">
    <location>
        <begin position="68"/>
        <end position="82"/>
    </location>
</feature>
<protein>
    <submittedName>
        <fullName evidence="2">Uncharacterized protein</fullName>
    </submittedName>
</protein>
<proteinExistence type="predicted"/>
<comment type="caution">
    <text evidence="2">The sequence shown here is derived from an EMBL/GenBank/DDBJ whole genome shotgun (WGS) entry which is preliminary data.</text>
</comment>
<dbReference type="EMBL" id="AMZH03004174">
    <property type="protein sequence ID" value="RRT69961.1"/>
    <property type="molecule type" value="Genomic_DNA"/>
</dbReference>
<evidence type="ECO:0000313" key="3">
    <source>
        <dbReference type="Proteomes" id="UP000287651"/>
    </source>
</evidence>
<organism evidence="2 3">
    <name type="scientific">Ensete ventricosum</name>
    <name type="common">Abyssinian banana</name>
    <name type="synonym">Musa ensete</name>
    <dbReference type="NCBI Taxonomy" id="4639"/>
    <lineage>
        <taxon>Eukaryota</taxon>
        <taxon>Viridiplantae</taxon>
        <taxon>Streptophyta</taxon>
        <taxon>Embryophyta</taxon>
        <taxon>Tracheophyta</taxon>
        <taxon>Spermatophyta</taxon>
        <taxon>Magnoliopsida</taxon>
        <taxon>Liliopsida</taxon>
        <taxon>Zingiberales</taxon>
        <taxon>Musaceae</taxon>
        <taxon>Ensete</taxon>
    </lineage>
</organism>
<evidence type="ECO:0000256" key="1">
    <source>
        <dbReference type="SAM" id="MobiDB-lite"/>
    </source>
</evidence>
<sequence length="163" mass="18627">MAHERGPRTSASTEVLCRLGHIIPIETYHDTPDRTPNANIKEHFGGNLRLQKHKSPDMDWRTFSSARGEVEKRAMGREEGEGNKPAGQERATADDNFRESRKARYGLKRGVRPKDLDPATIAGRTLTCEVEDTRELTLSNTRRRKKNWIVGESAYEEWEGSRH</sequence>
<gene>
    <name evidence="2" type="ORF">B296_00011323</name>
</gene>
<feature type="compositionally biased region" description="Basic and acidic residues" evidence="1">
    <location>
        <begin position="91"/>
        <end position="102"/>
    </location>
</feature>
<feature type="region of interest" description="Disordered" evidence="1">
    <location>
        <begin position="50"/>
        <end position="118"/>
    </location>
</feature>